<keyword evidence="3" id="KW-1185">Reference proteome</keyword>
<dbReference type="Proteomes" id="UP001153269">
    <property type="component" value="Unassembled WGS sequence"/>
</dbReference>
<organism evidence="2 3">
    <name type="scientific">Pleuronectes platessa</name>
    <name type="common">European plaice</name>
    <dbReference type="NCBI Taxonomy" id="8262"/>
    <lineage>
        <taxon>Eukaryota</taxon>
        <taxon>Metazoa</taxon>
        <taxon>Chordata</taxon>
        <taxon>Craniata</taxon>
        <taxon>Vertebrata</taxon>
        <taxon>Euteleostomi</taxon>
        <taxon>Actinopterygii</taxon>
        <taxon>Neopterygii</taxon>
        <taxon>Teleostei</taxon>
        <taxon>Neoteleostei</taxon>
        <taxon>Acanthomorphata</taxon>
        <taxon>Carangaria</taxon>
        <taxon>Pleuronectiformes</taxon>
        <taxon>Pleuronectoidei</taxon>
        <taxon>Pleuronectidae</taxon>
        <taxon>Pleuronectes</taxon>
    </lineage>
</organism>
<reference evidence="2" key="1">
    <citation type="submission" date="2020-03" db="EMBL/GenBank/DDBJ databases">
        <authorList>
            <person name="Weist P."/>
        </authorList>
    </citation>
    <scope>NUCLEOTIDE SEQUENCE</scope>
</reference>
<gene>
    <name evidence="2" type="ORF">PLEPLA_LOCUS10949</name>
</gene>
<evidence type="ECO:0000313" key="3">
    <source>
        <dbReference type="Proteomes" id="UP001153269"/>
    </source>
</evidence>
<evidence type="ECO:0000313" key="2">
    <source>
        <dbReference type="EMBL" id="CAB1423031.1"/>
    </source>
</evidence>
<evidence type="ECO:0000256" key="1">
    <source>
        <dbReference type="SAM" id="MobiDB-lite"/>
    </source>
</evidence>
<feature type="compositionally biased region" description="Basic and acidic residues" evidence="1">
    <location>
        <begin position="18"/>
        <end position="58"/>
    </location>
</feature>
<accession>A0A9N7YEU6</accession>
<protein>
    <submittedName>
        <fullName evidence="2">Uncharacterized protein</fullName>
    </submittedName>
</protein>
<name>A0A9N7YEU6_PLEPL</name>
<dbReference type="AlphaFoldDB" id="A0A9N7YEU6"/>
<feature type="compositionally biased region" description="Polar residues" evidence="1">
    <location>
        <begin position="1"/>
        <end position="17"/>
    </location>
</feature>
<sequence>MSTRGWVSEGSASQTEMYQEKERELLDRESSHEPLERLTEREALTERASEGSVKERARSRVWSPPTQPHPLWRRHPIHFPCSFTPTSFCSLSPGGRTPGFRLHMRAEDSGYARRTERKTEREKKEENICFHPQPSRGELGLSKGGHLLGLKLQRFLLTLGLIYVECEDIPRLAALNLLHCPSGAMPQ</sequence>
<proteinExistence type="predicted"/>
<feature type="region of interest" description="Disordered" evidence="1">
    <location>
        <begin position="1"/>
        <end position="67"/>
    </location>
</feature>
<dbReference type="EMBL" id="CADEAL010000629">
    <property type="protein sequence ID" value="CAB1423031.1"/>
    <property type="molecule type" value="Genomic_DNA"/>
</dbReference>
<comment type="caution">
    <text evidence="2">The sequence shown here is derived from an EMBL/GenBank/DDBJ whole genome shotgun (WGS) entry which is preliminary data.</text>
</comment>